<comment type="caution">
    <text evidence="2">The sequence shown here is derived from an EMBL/GenBank/DDBJ whole genome shotgun (WGS) entry which is preliminary data.</text>
</comment>
<dbReference type="EMBL" id="JAWHQM010000002">
    <property type="protein sequence ID" value="KAK5625023.1"/>
    <property type="molecule type" value="Genomic_DNA"/>
</dbReference>
<reference evidence="2 3" key="1">
    <citation type="submission" date="2023-10" db="EMBL/GenBank/DDBJ databases">
        <title>Draft genome sequence of Xylaria bambusicola isolate GMP-LS, the root and basal stem rot pathogen of sugarcane in Indonesia.</title>
        <authorList>
            <person name="Selvaraj P."/>
            <person name="Muralishankar V."/>
            <person name="Muruganantham S."/>
            <person name="Sp S."/>
            <person name="Haryani S."/>
            <person name="Lau K.J.X."/>
            <person name="Naqvi N.I."/>
        </authorList>
    </citation>
    <scope>NUCLEOTIDE SEQUENCE [LARGE SCALE GENOMIC DNA]</scope>
    <source>
        <strain evidence="2">GMP-LS</strain>
    </source>
</reference>
<accession>A0AAN7UB89</accession>
<dbReference type="Proteomes" id="UP001305414">
    <property type="component" value="Unassembled WGS sequence"/>
</dbReference>
<sequence>MPKESVDDFTSSSLQYPGMQEKRAAYSQVSKNGPNPGGQQDMVIWVTKNTRVDETAADGKGPNLINPPAHTLLPTNQARVWNDSQV</sequence>
<organism evidence="2 3">
    <name type="scientific">Xylaria bambusicola</name>
    <dbReference type="NCBI Taxonomy" id="326684"/>
    <lineage>
        <taxon>Eukaryota</taxon>
        <taxon>Fungi</taxon>
        <taxon>Dikarya</taxon>
        <taxon>Ascomycota</taxon>
        <taxon>Pezizomycotina</taxon>
        <taxon>Sordariomycetes</taxon>
        <taxon>Xylariomycetidae</taxon>
        <taxon>Xylariales</taxon>
        <taxon>Xylariaceae</taxon>
        <taxon>Xylaria</taxon>
    </lineage>
</organism>
<dbReference type="AlphaFoldDB" id="A0AAN7UB89"/>
<evidence type="ECO:0000313" key="3">
    <source>
        <dbReference type="Proteomes" id="UP001305414"/>
    </source>
</evidence>
<gene>
    <name evidence="2" type="ORF">RRF57_000739</name>
</gene>
<feature type="region of interest" description="Disordered" evidence="1">
    <location>
        <begin position="1"/>
        <end position="41"/>
    </location>
</feature>
<protein>
    <submittedName>
        <fullName evidence="2">Uncharacterized protein</fullName>
    </submittedName>
</protein>
<evidence type="ECO:0000256" key="1">
    <source>
        <dbReference type="SAM" id="MobiDB-lite"/>
    </source>
</evidence>
<proteinExistence type="predicted"/>
<keyword evidence="3" id="KW-1185">Reference proteome</keyword>
<evidence type="ECO:0000313" key="2">
    <source>
        <dbReference type="EMBL" id="KAK5625023.1"/>
    </source>
</evidence>
<name>A0AAN7UB89_9PEZI</name>